<dbReference type="RefSeq" id="WP_369745713.1">
    <property type="nucleotide sequence ID" value="NZ_CP165735.1"/>
</dbReference>
<dbReference type="SUPFAM" id="SSF51230">
    <property type="entry name" value="Single hybrid motif"/>
    <property type="match status" value="1"/>
</dbReference>
<dbReference type="GO" id="GO:0004075">
    <property type="term" value="F:biotin carboxylase activity"/>
    <property type="evidence" value="ECO:0007669"/>
    <property type="project" value="UniProtKB-EC"/>
</dbReference>
<keyword evidence="5 7" id="KW-0067">ATP-binding</keyword>
<evidence type="ECO:0000256" key="1">
    <source>
        <dbReference type="ARBA" id="ARBA00001953"/>
    </source>
</evidence>
<evidence type="ECO:0000313" key="11">
    <source>
        <dbReference type="EMBL" id="XDV71772.1"/>
    </source>
</evidence>
<dbReference type="PROSITE" id="PS00867">
    <property type="entry name" value="CPSASE_2"/>
    <property type="match status" value="1"/>
</dbReference>
<protein>
    <recommendedName>
        <fullName evidence="2">biotin carboxylase</fullName>
        <ecNumber evidence="2">6.3.4.14</ecNumber>
    </recommendedName>
</protein>
<evidence type="ECO:0000256" key="4">
    <source>
        <dbReference type="ARBA" id="ARBA00022741"/>
    </source>
</evidence>
<dbReference type="Gene3D" id="3.30.1490.20">
    <property type="entry name" value="ATP-grasp fold, A domain"/>
    <property type="match status" value="1"/>
</dbReference>
<evidence type="ECO:0000256" key="6">
    <source>
        <dbReference type="ARBA" id="ARBA00023267"/>
    </source>
</evidence>
<feature type="domain" description="ATP-grasp" evidence="9">
    <location>
        <begin position="119"/>
        <end position="316"/>
    </location>
</feature>
<dbReference type="PROSITE" id="PS00188">
    <property type="entry name" value="BIOTIN"/>
    <property type="match status" value="1"/>
</dbReference>
<dbReference type="SMART" id="SM00878">
    <property type="entry name" value="Biotin_carb_C"/>
    <property type="match status" value="1"/>
</dbReference>
<dbReference type="PANTHER" id="PTHR18866:SF33">
    <property type="entry name" value="METHYLCROTONOYL-COA CARBOXYLASE SUBUNIT ALPHA, MITOCHONDRIAL-RELATED"/>
    <property type="match status" value="1"/>
</dbReference>
<evidence type="ECO:0000256" key="7">
    <source>
        <dbReference type="PROSITE-ProRule" id="PRU00409"/>
    </source>
</evidence>
<dbReference type="Pfam" id="PF02786">
    <property type="entry name" value="CPSase_L_D2"/>
    <property type="match status" value="1"/>
</dbReference>
<dbReference type="PROSITE" id="PS50979">
    <property type="entry name" value="BC"/>
    <property type="match status" value="1"/>
</dbReference>
<dbReference type="InterPro" id="IPR011054">
    <property type="entry name" value="Rudment_hybrid_motif"/>
</dbReference>
<dbReference type="Gene3D" id="2.40.50.100">
    <property type="match status" value="1"/>
</dbReference>
<dbReference type="PROSITE" id="PS50968">
    <property type="entry name" value="BIOTINYL_LIPOYL"/>
    <property type="match status" value="1"/>
</dbReference>
<dbReference type="InterPro" id="IPR013815">
    <property type="entry name" value="ATP_grasp_subdomain_1"/>
</dbReference>
<evidence type="ECO:0000259" key="9">
    <source>
        <dbReference type="PROSITE" id="PS50975"/>
    </source>
</evidence>
<dbReference type="Pfam" id="PF00289">
    <property type="entry name" value="Biotin_carb_N"/>
    <property type="match status" value="1"/>
</dbReference>
<dbReference type="Gene3D" id="3.40.50.20">
    <property type="match status" value="1"/>
</dbReference>
<dbReference type="Pfam" id="PF02785">
    <property type="entry name" value="Biotin_carb_C"/>
    <property type="match status" value="1"/>
</dbReference>
<keyword evidence="4 7" id="KW-0547">Nucleotide-binding</keyword>
<evidence type="ECO:0000259" key="10">
    <source>
        <dbReference type="PROSITE" id="PS50979"/>
    </source>
</evidence>
<dbReference type="EC" id="6.3.4.14" evidence="2"/>
<name>A0AB39YS32_9MICC</name>
<dbReference type="FunFam" id="3.40.50.20:FF:000010">
    <property type="entry name" value="Propionyl-CoA carboxylase subunit alpha"/>
    <property type="match status" value="1"/>
</dbReference>
<keyword evidence="6" id="KW-0092">Biotin</keyword>
<dbReference type="InterPro" id="IPR016185">
    <property type="entry name" value="PreATP-grasp_dom_sf"/>
</dbReference>
<dbReference type="InterPro" id="IPR005479">
    <property type="entry name" value="CPAse_ATP-bd"/>
</dbReference>
<dbReference type="EMBL" id="CP165735">
    <property type="protein sequence ID" value="XDV71772.1"/>
    <property type="molecule type" value="Genomic_DNA"/>
</dbReference>
<dbReference type="PANTHER" id="PTHR18866">
    <property type="entry name" value="CARBOXYLASE:PYRUVATE/ACETYL-COA/PROPIONYL-COA CARBOXYLASE"/>
    <property type="match status" value="1"/>
</dbReference>
<dbReference type="AlphaFoldDB" id="A0AB39YS32"/>
<dbReference type="GO" id="GO:0005524">
    <property type="term" value="F:ATP binding"/>
    <property type="evidence" value="ECO:0007669"/>
    <property type="project" value="UniProtKB-UniRule"/>
</dbReference>
<dbReference type="InterPro" id="IPR011761">
    <property type="entry name" value="ATP-grasp"/>
</dbReference>
<evidence type="ECO:0000256" key="5">
    <source>
        <dbReference type="ARBA" id="ARBA00022840"/>
    </source>
</evidence>
<dbReference type="InterPro" id="IPR005482">
    <property type="entry name" value="Biotin_COase_C"/>
</dbReference>
<dbReference type="InterPro" id="IPR005481">
    <property type="entry name" value="BC-like_N"/>
</dbReference>
<sequence length="587" mass="61948">MRKVLIANRGEIAVRVARACDDAGIQSVAVYADIDADAMHVGAADEAYSLRGNSPADTYLNIGKLLHVAEESGADAVHPGYGFLSENADFAQAVLDAGLKWIGPSPESIRQLGNKITARDIAVRAGAPLVAGSDGPVSSAAEARAFAEEHGLPLAIKAAFGGGGRGLKVVRELAEVEEAFDSAVREAVAAFGRGECFVEQYLDRPRHVEAQVIADIHGNVVVVGTRDCSLQRRHQKLVEEAPAPFLSDEQRKQIYEGSKAIVREAGYYGAGTVEFLVSADGAVAFLEVNTRLQVEHPITEETAGIDLVQEQFRIAAGLPLSITEDPIARGHSFEFRINAEDVGRGFLPSPGTVALFEAPTGPGIRMDTGVRSGSFVAPQFDSLLAKLIVSGADRQQALRRARRALAEINITGLPTVLPFHRAVLESEDFTSIAGMRVHTRWIETDFADQIPVDPEYNVVAPEGARRTITIDVDGRRLAVGLPADLLDGWARSGQGLPAAPDVTGLPGSAAGAVDSQAESALVSSMAGTVVKWLVEPGEEVAAGDPLVVLEAMKMETQVPAHRTGTLSEVLSAPGGVVTAGAVLAHIQ</sequence>
<evidence type="ECO:0000256" key="3">
    <source>
        <dbReference type="ARBA" id="ARBA00022598"/>
    </source>
</evidence>
<dbReference type="InterPro" id="IPR011053">
    <property type="entry name" value="Single_hybrid_motif"/>
</dbReference>
<gene>
    <name evidence="11" type="ORF">ABQM86_00840</name>
</gene>
<dbReference type="Gene3D" id="3.30.470.20">
    <property type="entry name" value="ATP-grasp fold, B domain"/>
    <property type="match status" value="1"/>
</dbReference>
<organism evidence="11">
    <name type="scientific">Paenarthrobacter sp. AMU7</name>
    <dbReference type="NCBI Taxonomy" id="3162492"/>
    <lineage>
        <taxon>Bacteria</taxon>
        <taxon>Bacillati</taxon>
        <taxon>Actinomycetota</taxon>
        <taxon>Actinomycetes</taxon>
        <taxon>Micrococcales</taxon>
        <taxon>Micrococcaceae</taxon>
        <taxon>Paenarthrobacter</taxon>
    </lineage>
</organism>
<proteinExistence type="predicted"/>
<comment type="cofactor">
    <cofactor evidence="1">
        <name>biotin</name>
        <dbReference type="ChEBI" id="CHEBI:57586"/>
    </cofactor>
</comment>
<dbReference type="SUPFAM" id="SSF56059">
    <property type="entry name" value="Glutathione synthetase ATP-binding domain-like"/>
    <property type="match status" value="1"/>
</dbReference>
<evidence type="ECO:0000259" key="8">
    <source>
        <dbReference type="PROSITE" id="PS50968"/>
    </source>
</evidence>
<dbReference type="SUPFAM" id="SSF52440">
    <property type="entry name" value="PreATP-grasp domain"/>
    <property type="match status" value="1"/>
</dbReference>
<dbReference type="GO" id="GO:0046872">
    <property type="term" value="F:metal ion binding"/>
    <property type="evidence" value="ECO:0007669"/>
    <property type="project" value="InterPro"/>
</dbReference>
<evidence type="ECO:0000256" key="2">
    <source>
        <dbReference type="ARBA" id="ARBA00013263"/>
    </source>
</evidence>
<keyword evidence="3" id="KW-0436">Ligase</keyword>
<dbReference type="InterPro" id="IPR000089">
    <property type="entry name" value="Biotin_lipoyl"/>
</dbReference>
<dbReference type="InterPro" id="IPR050856">
    <property type="entry name" value="Biotin_carboxylase_complex"/>
</dbReference>
<dbReference type="SUPFAM" id="SSF51246">
    <property type="entry name" value="Rudiment single hybrid motif"/>
    <property type="match status" value="1"/>
</dbReference>
<feature type="domain" description="Lipoyl-binding" evidence="8">
    <location>
        <begin position="509"/>
        <end position="587"/>
    </location>
</feature>
<dbReference type="PROSITE" id="PS50975">
    <property type="entry name" value="ATP_GRASP"/>
    <property type="match status" value="1"/>
</dbReference>
<dbReference type="InterPro" id="IPR001882">
    <property type="entry name" value="Biotin_BS"/>
</dbReference>
<dbReference type="Pfam" id="PF00364">
    <property type="entry name" value="Biotin_lipoyl"/>
    <property type="match status" value="1"/>
</dbReference>
<feature type="domain" description="Biotin carboxylation" evidence="10">
    <location>
        <begin position="1"/>
        <end position="444"/>
    </location>
</feature>
<accession>A0AB39YS32</accession>
<dbReference type="InterPro" id="IPR011764">
    <property type="entry name" value="Biotin_carboxylation_dom"/>
</dbReference>
<dbReference type="CDD" id="cd06850">
    <property type="entry name" value="biotinyl_domain"/>
    <property type="match status" value="1"/>
</dbReference>
<reference evidence="11" key="1">
    <citation type="submission" date="2024-07" db="EMBL/GenBank/DDBJ databases">
        <authorList>
            <person name="Li J."/>
            <person name="Wei H."/>
            <person name="Ma J."/>
        </authorList>
    </citation>
    <scope>NUCLEOTIDE SEQUENCE</scope>
    <source>
        <strain evidence="11">AMU7</strain>
    </source>
</reference>